<evidence type="ECO:0000313" key="1">
    <source>
        <dbReference type="EMBL" id="KYF76572.1"/>
    </source>
</evidence>
<dbReference type="AlphaFoldDB" id="A0A150R8J8"/>
<comment type="caution">
    <text evidence="1">The sequence shown here is derived from an EMBL/GenBank/DDBJ whole genome shotgun (WGS) entry which is preliminary data.</text>
</comment>
<evidence type="ECO:0000313" key="2">
    <source>
        <dbReference type="Proteomes" id="UP000075635"/>
    </source>
</evidence>
<dbReference type="EMBL" id="JEMB01002996">
    <property type="protein sequence ID" value="KYF76572.1"/>
    <property type="molecule type" value="Genomic_DNA"/>
</dbReference>
<proteinExistence type="predicted"/>
<sequence>MSVSKQADTAPTLRPAPVANLTGMIISANFSASGFSKRWSHCHQLANYLARFASANEGDAERYATLLSTFFNELIEAIYRNHERIGDITLTFQRQQDRIVVQAEVPVNDESLQFYTHAAELVNQPDPMGWYRERLEHDATQEEICLLGLLELAVVYGSRLNIDKPKNGNLLNLSIEFPFTEVDETCAL</sequence>
<reference evidence="1 2" key="1">
    <citation type="submission" date="2014-02" db="EMBL/GenBank/DDBJ databases">
        <title>The small core and large imbalanced accessory genome model reveals a collaborative survival strategy of Sorangium cellulosum strains in nature.</title>
        <authorList>
            <person name="Han K."/>
            <person name="Peng R."/>
            <person name="Blom J."/>
            <person name="Li Y.-Z."/>
        </authorList>
    </citation>
    <scope>NUCLEOTIDE SEQUENCE [LARGE SCALE GENOMIC DNA]</scope>
    <source>
        <strain evidence="1 2">So0011-07</strain>
    </source>
</reference>
<organism evidence="1 2">
    <name type="scientific">Sorangium cellulosum</name>
    <name type="common">Polyangium cellulosum</name>
    <dbReference type="NCBI Taxonomy" id="56"/>
    <lineage>
        <taxon>Bacteria</taxon>
        <taxon>Pseudomonadati</taxon>
        <taxon>Myxococcota</taxon>
        <taxon>Polyangia</taxon>
        <taxon>Polyangiales</taxon>
        <taxon>Polyangiaceae</taxon>
        <taxon>Sorangium</taxon>
    </lineage>
</organism>
<gene>
    <name evidence="1" type="ORF">BE17_45960</name>
</gene>
<protein>
    <submittedName>
        <fullName evidence="1">Uncharacterized protein</fullName>
    </submittedName>
</protein>
<dbReference type="Proteomes" id="UP000075635">
    <property type="component" value="Unassembled WGS sequence"/>
</dbReference>
<accession>A0A150R8J8</accession>
<name>A0A150R8J8_SORCE</name>